<comment type="similarity">
    <text evidence="1">Belongs to the PspA/Vipp/IM30 family.</text>
</comment>
<dbReference type="GO" id="GO:0009271">
    <property type="term" value="P:phage shock"/>
    <property type="evidence" value="ECO:0007669"/>
    <property type="project" value="TreeGrafter"/>
</dbReference>
<keyword evidence="4" id="KW-1185">Reference proteome</keyword>
<gene>
    <name evidence="3" type="ORF">BV98_001950</name>
</gene>
<dbReference type="InterPro" id="IPR007157">
    <property type="entry name" value="PspA_VIPP1"/>
</dbReference>
<dbReference type="EMBL" id="JFZA02000013">
    <property type="protein sequence ID" value="KFG90285.1"/>
    <property type="molecule type" value="Genomic_DNA"/>
</dbReference>
<dbReference type="GO" id="GO:0005829">
    <property type="term" value="C:cytosol"/>
    <property type="evidence" value="ECO:0007669"/>
    <property type="project" value="TreeGrafter"/>
</dbReference>
<dbReference type="Proteomes" id="UP000024284">
    <property type="component" value="Unassembled WGS sequence"/>
</dbReference>
<dbReference type="RefSeq" id="WP_037465388.1">
    <property type="nucleotide sequence ID" value="NZ_BCZD01000025.1"/>
</dbReference>
<dbReference type="AlphaFoldDB" id="A0A086PA67"/>
<dbReference type="PANTHER" id="PTHR31088:SF6">
    <property type="entry name" value="PHAGE SHOCK PROTEIN A"/>
    <property type="match status" value="1"/>
</dbReference>
<keyword evidence="2" id="KW-0175">Coiled coil</keyword>
<dbReference type="eggNOG" id="COG1842">
    <property type="taxonomic scope" value="Bacteria"/>
</dbReference>
<evidence type="ECO:0000256" key="2">
    <source>
        <dbReference type="SAM" id="Coils"/>
    </source>
</evidence>
<dbReference type="NCBIfam" id="TIGR02977">
    <property type="entry name" value="phageshock_pspA"/>
    <property type="match status" value="1"/>
</dbReference>
<comment type="caution">
    <text evidence="3">The sequence shown here is derived from an EMBL/GenBank/DDBJ whole genome shotgun (WGS) entry which is preliminary data.</text>
</comment>
<proteinExistence type="inferred from homology"/>
<evidence type="ECO:0000256" key="1">
    <source>
        <dbReference type="ARBA" id="ARBA00043985"/>
    </source>
</evidence>
<feature type="coiled-coil region" evidence="2">
    <location>
        <begin position="94"/>
        <end position="142"/>
    </location>
</feature>
<evidence type="ECO:0000313" key="3">
    <source>
        <dbReference type="EMBL" id="KFG90285.1"/>
    </source>
</evidence>
<dbReference type="PATRIC" id="fig|1219045.3.peg.1993"/>
<name>A0A086PA67_SPHHM</name>
<accession>A0A086PA67</accession>
<dbReference type="OrthoDB" id="9779630at2"/>
<sequence length="224" mass="25157">MGIFSRTRDIIAANVTDLLDRAEDPAKMIRMIILEMEETLVEVRASAARTIADQKEMRRHIDKLRGLQESWTEKAQLALSKDREDLAKAALVEKQKATDMADQLSHEIEVLDEALKVSEEDIAKLQAKLREARTRQNSLVTRMESAHNRLRMREAYAGEKVNEAFARFDMLERRVDMAEGRADALGMGQGKKSLEEEIADLQSADRVDAELAALKASMNSSTGA</sequence>
<dbReference type="PANTHER" id="PTHR31088">
    <property type="entry name" value="MEMBRANE-ASSOCIATED PROTEIN VIPP1, CHLOROPLASTIC"/>
    <property type="match status" value="1"/>
</dbReference>
<reference evidence="3" key="1">
    <citation type="submission" date="2014-08" db="EMBL/GenBank/DDBJ databases">
        <title>Draft genome sequences of Sphingobium herbicidovorans.</title>
        <authorList>
            <person name="Gan H.M."/>
            <person name="Gan H.Y."/>
            <person name="Savka M.A."/>
        </authorList>
    </citation>
    <scope>NUCLEOTIDE SEQUENCE [LARGE SCALE GENOMIC DNA]</scope>
    <source>
        <strain evidence="3">NBRC 16415</strain>
    </source>
</reference>
<protein>
    <submittedName>
        <fullName evidence="3">Phage-shock protein</fullName>
    </submittedName>
</protein>
<evidence type="ECO:0000313" key="4">
    <source>
        <dbReference type="Proteomes" id="UP000024284"/>
    </source>
</evidence>
<dbReference type="Pfam" id="PF04012">
    <property type="entry name" value="PspA_IM30"/>
    <property type="match status" value="1"/>
</dbReference>
<organism evidence="3 4">
    <name type="scientific">Sphingobium herbicidovorans (strain ATCC 700291 / DSM 11019 / CCUG 56400 / KCTC 2939 / LMG 18315 / NBRC 16415 / MH)</name>
    <name type="common">Sphingomonas herbicidovorans</name>
    <dbReference type="NCBI Taxonomy" id="1219045"/>
    <lineage>
        <taxon>Bacteria</taxon>
        <taxon>Pseudomonadati</taxon>
        <taxon>Pseudomonadota</taxon>
        <taxon>Alphaproteobacteria</taxon>
        <taxon>Sphingomonadales</taxon>
        <taxon>Sphingomonadaceae</taxon>
        <taxon>Sphingobium</taxon>
    </lineage>
</organism>
<dbReference type="STRING" id="76947.GCA_002080435_01600"/>
<dbReference type="InterPro" id="IPR014319">
    <property type="entry name" value="Phageshock_PspA"/>
</dbReference>